<protein>
    <submittedName>
        <fullName evidence="4">OmpA family protein</fullName>
    </submittedName>
</protein>
<feature type="signal peptide" evidence="2">
    <location>
        <begin position="1"/>
        <end position="19"/>
    </location>
</feature>
<dbReference type="Proteomes" id="UP000321907">
    <property type="component" value="Unassembled WGS sequence"/>
</dbReference>
<dbReference type="InterPro" id="IPR036737">
    <property type="entry name" value="OmpA-like_sf"/>
</dbReference>
<comment type="caution">
    <text evidence="4">The sequence shown here is derived from an EMBL/GenBank/DDBJ whole genome shotgun (WGS) entry which is preliminary data.</text>
</comment>
<evidence type="ECO:0000313" key="5">
    <source>
        <dbReference type="Proteomes" id="UP000321907"/>
    </source>
</evidence>
<dbReference type="RefSeq" id="WP_147929108.1">
    <property type="nucleotide sequence ID" value="NZ_VOXD01000003.1"/>
</dbReference>
<sequence>MKAFYYSILLLSFSFAAKAHTDTLYLTQSIYFASALDVPGPAEMDKLKTFANELKGYASYSLSVEAFTDEQGTDAYNEELAQRRALHCTRALAQVNVVPATTAISSYGEQRARQNTATDTERKKDRRVDLVATVVRWRNIGEAIASTNPKQVVANLNPTLPQSIEGKKGGLFEIAPNTLVREDGSPAVGPVSIELAEAYELTDILLAGLTTTSGGQRLETGGMINLTATDAEGHPLQLKPGAEISASIPTDYFNPDMKIFTGTDLNPDGVPTNWELTAGSVSLPKKPSSEILTFEEYLEKMGILLDRFIDFSLARRGGCDLVPDMRPKPCLDFYDWLYTYPGPDTPAYINFATYHVPPRPDPVDTNAIVYQPVGSEKLFMSKKQRQNITTQRRQRALKVYTRKLERHERSSAHKAQIPVRNDRLRKQYEEDMLVWREEATQRKQMALAGLTRHDYLLSEADRLVRIGKLKAAEEIKQRAIEGMEAEISAAEDLSGKSWAVERYVFTVNQLGWANCDMFTGETNLAPVAVRINYSSPSAKVMLLPVGRRSVIAYNRKKNGIWRNQGIPEALNYHIIAFEVLEGKMVLAHKFVSEANNELQEVDYKPVSVTELKRKMAELIESEAK</sequence>
<reference evidence="4 5" key="1">
    <citation type="submission" date="2019-08" db="EMBL/GenBank/DDBJ databases">
        <title>Lewinella sp. strain SSH13 Genome sequencing and assembly.</title>
        <authorList>
            <person name="Kim I."/>
        </authorList>
    </citation>
    <scope>NUCLEOTIDE SEQUENCE [LARGE SCALE GENOMIC DNA]</scope>
    <source>
        <strain evidence="4 5">SSH13</strain>
    </source>
</reference>
<proteinExistence type="predicted"/>
<keyword evidence="1" id="KW-0472">Membrane</keyword>
<name>A0A5C7FLZ7_9BACT</name>
<organism evidence="4 5">
    <name type="scientific">Neolewinella aurantiaca</name>
    <dbReference type="NCBI Taxonomy" id="2602767"/>
    <lineage>
        <taxon>Bacteria</taxon>
        <taxon>Pseudomonadati</taxon>
        <taxon>Bacteroidota</taxon>
        <taxon>Saprospiria</taxon>
        <taxon>Saprospirales</taxon>
        <taxon>Lewinellaceae</taxon>
        <taxon>Neolewinella</taxon>
    </lineage>
</organism>
<dbReference type="SUPFAM" id="SSF103088">
    <property type="entry name" value="OmpA-like"/>
    <property type="match status" value="1"/>
</dbReference>
<dbReference type="GO" id="GO:0016020">
    <property type="term" value="C:membrane"/>
    <property type="evidence" value="ECO:0007669"/>
    <property type="project" value="UniProtKB-UniRule"/>
</dbReference>
<keyword evidence="2" id="KW-0732">Signal</keyword>
<gene>
    <name evidence="4" type="ORF">FUA23_02335</name>
</gene>
<dbReference type="EMBL" id="VOXD01000003">
    <property type="protein sequence ID" value="TXF91088.1"/>
    <property type="molecule type" value="Genomic_DNA"/>
</dbReference>
<evidence type="ECO:0000259" key="3">
    <source>
        <dbReference type="PROSITE" id="PS51123"/>
    </source>
</evidence>
<dbReference type="AlphaFoldDB" id="A0A5C7FLZ7"/>
<evidence type="ECO:0000313" key="4">
    <source>
        <dbReference type="EMBL" id="TXF91088.1"/>
    </source>
</evidence>
<keyword evidence="5" id="KW-1185">Reference proteome</keyword>
<evidence type="ECO:0000256" key="2">
    <source>
        <dbReference type="SAM" id="SignalP"/>
    </source>
</evidence>
<evidence type="ECO:0000256" key="1">
    <source>
        <dbReference type="PROSITE-ProRule" id="PRU00473"/>
    </source>
</evidence>
<dbReference type="CDD" id="cd07185">
    <property type="entry name" value="OmpA_C-like"/>
    <property type="match status" value="1"/>
</dbReference>
<feature type="chain" id="PRO_5022937102" evidence="2">
    <location>
        <begin position="20"/>
        <end position="624"/>
    </location>
</feature>
<dbReference type="OrthoDB" id="1488726at2"/>
<dbReference type="PROSITE" id="PS51123">
    <property type="entry name" value="OMPA_2"/>
    <property type="match status" value="1"/>
</dbReference>
<dbReference type="Pfam" id="PF00691">
    <property type="entry name" value="OmpA"/>
    <property type="match status" value="1"/>
</dbReference>
<feature type="domain" description="OmpA-like" evidence="3">
    <location>
        <begin position="19"/>
        <end position="136"/>
    </location>
</feature>
<accession>A0A5C7FLZ7</accession>
<dbReference type="Gene3D" id="3.30.1330.60">
    <property type="entry name" value="OmpA-like domain"/>
    <property type="match status" value="1"/>
</dbReference>
<dbReference type="InterPro" id="IPR006665">
    <property type="entry name" value="OmpA-like"/>
</dbReference>